<dbReference type="CDD" id="cd00067">
    <property type="entry name" value="GAL4"/>
    <property type="match status" value="1"/>
</dbReference>
<dbReference type="Pfam" id="PF00172">
    <property type="entry name" value="Zn_clus"/>
    <property type="match status" value="1"/>
</dbReference>
<name>A0A1E1KZM9_9HELO</name>
<feature type="domain" description="Zn(2)-C6 fungal-type" evidence="3">
    <location>
        <begin position="126"/>
        <end position="156"/>
    </location>
</feature>
<dbReference type="PANTHER" id="PTHR47785">
    <property type="entry name" value="ZN(II)2CYS6 TRANSCRIPTION FACTOR (EUROFUNG)-RELATED-RELATED"/>
    <property type="match status" value="1"/>
</dbReference>
<keyword evidence="5" id="KW-1185">Reference proteome</keyword>
<organism evidence="4 5">
    <name type="scientific">Rhynchosporium agropyri</name>
    <dbReference type="NCBI Taxonomy" id="914238"/>
    <lineage>
        <taxon>Eukaryota</taxon>
        <taxon>Fungi</taxon>
        <taxon>Dikarya</taxon>
        <taxon>Ascomycota</taxon>
        <taxon>Pezizomycotina</taxon>
        <taxon>Leotiomycetes</taxon>
        <taxon>Helotiales</taxon>
        <taxon>Ploettnerulaceae</taxon>
        <taxon>Rhynchosporium</taxon>
    </lineage>
</organism>
<dbReference type="GO" id="GO:0000981">
    <property type="term" value="F:DNA-binding transcription factor activity, RNA polymerase II-specific"/>
    <property type="evidence" value="ECO:0007669"/>
    <property type="project" value="InterPro"/>
</dbReference>
<dbReference type="InterPro" id="IPR001138">
    <property type="entry name" value="Zn2Cys6_DnaBD"/>
</dbReference>
<keyword evidence="1" id="KW-0539">Nucleus</keyword>
<gene>
    <name evidence="4" type="ORF">RAG0_10385</name>
</gene>
<dbReference type="PANTHER" id="PTHR47785:SF5">
    <property type="entry name" value="ZN(II)2CYS6 TRANSCRIPTION FACTOR (EUROFUNG)"/>
    <property type="match status" value="1"/>
</dbReference>
<dbReference type="InterPro" id="IPR053181">
    <property type="entry name" value="EcdB-like_regulator"/>
</dbReference>
<evidence type="ECO:0000256" key="1">
    <source>
        <dbReference type="ARBA" id="ARBA00023242"/>
    </source>
</evidence>
<dbReference type="OrthoDB" id="3587211at2759"/>
<accession>A0A1E1KZM9</accession>
<evidence type="ECO:0000313" key="5">
    <source>
        <dbReference type="Proteomes" id="UP000178912"/>
    </source>
</evidence>
<sequence>MLQNHCFPIPNFRTPTAFPVYLSTPYLLQLSSDPPPILVFIVPFPFFAGRKAPRLITGGMDTYQGQEWNANNSPTIHQQAQAQSQAQSHGVSASTTGGSGRLPRRRQSQLRRSEGEHLGVLRTAKACGTCRDRKTRCSGHQPTCDYCKRVGIECSYSQTGAVQLPSPASVSGGLDGAGGFNRLGTRLLNGIERVAEKLDLFSHEPASKRGNGSISSSFMCPASISESGNDTHDDEECFSIAVEMPSNITSISSILAWDVFDFAPDAHSFLAEKTTHRLQTRGHESGDTSVSCLMELSRSFFLVYSLELPFVEETELEYYISEIGENGPQWSAESCLVFLVAALGCYCQKSTDLSSEAFRYWNMAKKRLGWALEEPNPLSAQCLILAGASLSIQGRQIPLELGENCHVYERQLQQMMTICLRFQCKIQSDLRNHFIQPIQSPHRLHLRYANEAAGTLAEKELYFRRAEMSLLQICQQALHILRFLQPEMAWNDVANFSAKFNLLRDRLDKWHKALPPNLHFSLPVEPNGDCVQSKEEARPKFLE</sequence>
<dbReference type="AlphaFoldDB" id="A0A1E1KZM9"/>
<dbReference type="PROSITE" id="PS00463">
    <property type="entry name" value="ZN2_CY6_FUNGAL_1"/>
    <property type="match status" value="1"/>
</dbReference>
<dbReference type="InterPro" id="IPR036864">
    <property type="entry name" value="Zn2-C6_fun-type_DNA-bd_sf"/>
</dbReference>
<dbReference type="SUPFAM" id="SSF57701">
    <property type="entry name" value="Zn2/Cys6 DNA-binding domain"/>
    <property type="match status" value="1"/>
</dbReference>
<feature type="compositionally biased region" description="Low complexity" evidence="2">
    <location>
        <begin position="78"/>
        <end position="94"/>
    </location>
</feature>
<reference evidence="5" key="1">
    <citation type="submission" date="2016-03" db="EMBL/GenBank/DDBJ databases">
        <authorList>
            <person name="Guldener U."/>
        </authorList>
    </citation>
    <scope>NUCLEOTIDE SEQUENCE [LARGE SCALE GENOMIC DNA]</scope>
    <source>
        <strain evidence="5">04CH-RAC-A.6.1</strain>
    </source>
</reference>
<evidence type="ECO:0000313" key="4">
    <source>
        <dbReference type="EMBL" id="CZT03715.1"/>
    </source>
</evidence>
<dbReference type="PROSITE" id="PS50048">
    <property type="entry name" value="ZN2_CY6_FUNGAL_2"/>
    <property type="match status" value="1"/>
</dbReference>
<dbReference type="Proteomes" id="UP000178912">
    <property type="component" value="Unassembled WGS sequence"/>
</dbReference>
<dbReference type="SMART" id="SM00066">
    <property type="entry name" value="GAL4"/>
    <property type="match status" value="1"/>
</dbReference>
<feature type="region of interest" description="Disordered" evidence="2">
    <location>
        <begin position="66"/>
        <end position="115"/>
    </location>
</feature>
<dbReference type="CDD" id="cd12148">
    <property type="entry name" value="fungal_TF_MHR"/>
    <property type="match status" value="1"/>
</dbReference>
<evidence type="ECO:0000259" key="3">
    <source>
        <dbReference type="PROSITE" id="PS50048"/>
    </source>
</evidence>
<feature type="compositionally biased region" description="Polar residues" evidence="2">
    <location>
        <begin position="66"/>
        <end position="77"/>
    </location>
</feature>
<protein>
    <recommendedName>
        <fullName evidence="3">Zn(2)-C6 fungal-type domain-containing protein</fullName>
    </recommendedName>
</protein>
<evidence type="ECO:0000256" key="2">
    <source>
        <dbReference type="SAM" id="MobiDB-lite"/>
    </source>
</evidence>
<dbReference type="Gene3D" id="4.10.240.10">
    <property type="entry name" value="Zn(2)-C6 fungal-type DNA-binding domain"/>
    <property type="match status" value="1"/>
</dbReference>
<dbReference type="GO" id="GO:0008270">
    <property type="term" value="F:zinc ion binding"/>
    <property type="evidence" value="ECO:0007669"/>
    <property type="project" value="InterPro"/>
</dbReference>
<proteinExistence type="predicted"/>
<dbReference type="EMBL" id="FJUX01000064">
    <property type="protein sequence ID" value="CZT03715.1"/>
    <property type="molecule type" value="Genomic_DNA"/>
</dbReference>